<proteinExistence type="predicted"/>
<name>A0ABS1LC67_9ACTN</name>
<gene>
    <name evidence="3" type="ORF">JI751_16040</name>
</gene>
<dbReference type="Pfam" id="PF00535">
    <property type="entry name" value="Glycos_transf_2"/>
    <property type="match status" value="1"/>
</dbReference>
<evidence type="ECO:0000313" key="3">
    <source>
        <dbReference type="EMBL" id="MBL0749132.1"/>
    </source>
</evidence>
<feature type="compositionally biased region" description="Pro residues" evidence="1">
    <location>
        <begin position="298"/>
        <end position="309"/>
    </location>
</feature>
<dbReference type="InterPro" id="IPR029044">
    <property type="entry name" value="Nucleotide-diphossugar_trans"/>
</dbReference>
<dbReference type="PANTHER" id="PTHR43179:SF7">
    <property type="entry name" value="RHAMNOSYLTRANSFERASE WBBL"/>
    <property type="match status" value="1"/>
</dbReference>
<dbReference type="PANTHER" id="PTHR43179">
    <property type="entry name" value="RHAMNOSYLTRANSFERASE WBBL"/>
    <property type="match status" value="1"/>
</dbReference>
<organism evidence="3 4">
    <name type="scientific">Nocardioides baculatus</name>
    <dbReference type="NCBI Taxonomy" id="2801337"/>
    <lineage>
        <taxon>Bacteria</taxon>
        <taxon>Bacillati</taxon>
        <taxon>Actinomycetota</taxon>
        <taxon>Actinomycetes</taxon>
        <taxon>Propionibacteriales</taxon>
        <taxon>Nocardioidaceae</taxon>
        <taxon>Nocardioides</taxon>
    </lineage>
</organism>
<dbReference type="RefSeq" id="WP_201938876.1">
    <property type="nucleotide sequence ID" value="NZ_JAERSG010000005.1"/>
</dbReference>
<evidence type="ECO:0000313" key="4">
    <source>
        <dbReference type="Proteomes" id="UP000636918"/>
    </source>
</evidence>
<keyword evidence="4" id="KW-1185">Reference proteome</keyword>
<evidence type="ECO:0000256" key="1">
    <source>
        <dbReference type="SAM" id="MobiDB-lite"/>
    </source>
</evidence>
<protein>
    <submittedName>
        <fullName evidence="3">Glycosyltransferase family 2 protein</fullName>
    </submittedName>
</protein>
<feature type="region of interest" description="Disordered" evidence="1">
    <location>
        <begin position="288"/>
        <end position="309"/>
    </location>
</feature>
<reference evidence="3 4" key="1">
    <citation type="submission" date="2021-01" db="EMBL/GenBank/DDBJ databases">
        <title>Genome seq and assembly of Nocardiodes sp. G10.</title>
        <authorList>
            <person name="Chhetri G."/>
        </authorList>
    </citation>
    <scope>NUCLEOTIDE SEQUENCE [LARGE SCALE GENOMIC DNA]</scope>
    <source>
        <strain evidence="3 4">G10</strain>
    </source>
</reference>
<dbReference type="Proteomes" id="UP000636918">
    <property type="component" value="Unassembled WGS sequence"/>
</dbReference>
<evidence type="ECO:0000259" key="2">
    <source>
        <dbReference type="Pfam" id="PF00535"/>
    </source>
</evidence>
<feature type="domain" description="Glycosyltransferase 2-like" evidence="2">
    <location>
        <begin position="9"/>
        <end position="119"/>
    </location>
</feature>
<sequence>MPADTPRVSAIIPHYGDPALAQQVVADLHDQTSGHLLEVIVVDDCSPTEFPDQSEVVVVRRQDNGGFGAAVNSGAAVARGELLMVLNSDVRLSHDLVARLVEQATPLMPAVVGPRTTTPAGAEEPTGRRFPTTHHWVIERLVALQKFSEQGWYQRATGRVRPRDPHPRKVDWLQGSLLLLPANAFRAVDGFDERFYLYSEEVDLQRRLSDVGVSAWLLPTVSVEHEGGSSTDFDRSNEWLVRSRITYADKWGGLRSLRHAMRAVAVVNFATRSVQRVAGRPTAPRVAWRREMRAASTPPWPSPPDVEET</sequence>
<comment type="caution">
    <text evidence="3">The sequence shown here is derived from an EMBL/GenBank/DDBJ whole genome shotgun (WGS) entry which is preliminary data.</text>
</comment>
<accession>A0ABS1LC67</accession>
<dbReference type="SUPFAM" id="SSF53448">
    <property type="entry name" value="Nucleotide-diphospho-sugar transferases"/>
    <property type="match status" value="1"/>
</dbReference>
<dbReference type="InterPro" id="IPR001173">
    <property type="entry name" value="Glyco_trans_2-like"/>
</dbReference>
<dbReference type="Gene3D" id="3.90.550.10">
    <property type="entry name" value="Spore Coat Polysaccharide Biosynthesis Protein SpsA, Chain A"/>
    <property type="match status" value="1"/>
</dbReference>
<dbReference type="EMBL" id="JAERSG010000005">
    <property type="protein sequence ID" value="MBL0749132.1"/>
    <property type="molecule type" value="Genomic_DNA"/>
</dbReference>